<dbReference type="AGR" id="FB:FBgn0043865"/>
<evidence type="ECO:0000313" key="3">
    <source>
        <dbReference type="EMBL" id="AAZ95162.1"/>
    </source>
</evidence>
<dbReference type="AlphaFoldDB" id="Q3S4X5"/>
<dbReference type="ExpressionAtlas" id="Q3S4X5">
    <property type="expression patterns" value="baseline and differential"/>
</dbReference>
<dbReference type="EMBL" id="DQ165550">
    <property type="protein sequence ID" value="AAZ95162.1"/>
    <property type="molecule type" value="mRNA"/>
</dbReference>
<gene>
    <name evidence="4" type="primary">SA2</name>
    <name evidence="3" type="synonym">SA-2</name>
    <name evidence="4" type="ORF">CG13916</name>
</gene>
<dbReference type="PANTHER" id="PTHR11199">
    <property type="entry name" value="STROMAL ANTIGEN"/>
    <property type="match status" value="1"/>
</dbReference>
<dbReference type="InterPro" id="IPR013721">
    <property type="entry name" value="STAG"/>
</dbReference>
<reference evidence="3" key="1">
    <citation type="journal article" date="2005" name="Cell">
        <title>Identification of two proteins required for conjunction and regular segregation of achiasmate homologs in Drosophila male meiosis.</title>
        <authorList>
            <person name="Thomas S.E."/>
            <person name="Soltani-Bejnood M."/>
            <person name="Roth P."/>
            <person name="Dorn R."/>
            <person name="Logsdon J.M. Jr."/>
            <person name="McKee B.D."/>
        </authorList>
    </citation>
    <scope>NUCLEOTIDE SEQUENCE</scope>
    <source>
        <tissue evidence="3">Testes</tissue>
    </source>
</reference>
<dbReference type="GO" id="GO:0007062">
    <property type="term" value="P:sister chromatid cohesion"/>
    <property type="evidence" value="ECO:0007669"/>
    <property type="project" value="UniProtKB-ARBA"/>
</dbReference>
<dbReference type="HOGENOM" id="CLU_005067_0_0_1"/>
<dbReference type="VEuPathDB" id="VectorBase:FBgn0043865"/>
<dbReference type="PANTHER" id="PTHR11199:SF0">
    <property type="entry name" value="LD34181P-RELATED"/>
    <property type="match status" value="1"/>
</dbReference>
<dbReference type="Pfam" id="PF21581">
    <property type="entry name" value="SCD"/>
    <property type="match status" value="1"/>
</dbReference>
<dbReference type="PROSITE" id="PS51425">
    <property type="entry name" value="SCD"/>
    <property type="match status" value="1"/>
</dbReference>
<evidence type="ECO:0000256" key="1">
    <source>
        <dbReference type="ARBA" id="ARBA00005486"/>
    </source>
</evidence>
<evidence type="ECO:0000313" key="4">
    <source>
        <dbReference type="FlyBase" id="FBgn0043865"/>
    </source>
</evidence>
<dbReference type="InterPro" id="IPR020839">
    <property type="entry name" value="SCD"/>
</dbReference>
<evidence type="ECO:0000259" key="2">
    <source>
        <dbReference type="PROSITE" id="PS51425"/>
    </source>
</evidence>
<dbReference type="Pfam" id="PF08514">
    <property type="entry name" value="STAG"/>
    <property type="match status" value="1"/>
</dbReference>
<organism evidence="3">
    <name type="scientific">Drosophila melanogaster</name>
    <name type="common">Fruit fly</name>
    <dbReference type="NCBI Taxonomy" id="7227"/>
    <lineage>
        <taxon>Eukaryota</taxon>
        <taxon>Metazoa</taxon>
        <taxon>Ecdysozoa</taxon>
        <taxon>Arthropoda</taxon>
        <taxon>Hexapoda</taxon>
        <taxon>Insecta</taxon>
        <taxon>Pterygota</taxon>
        <taxon>Neoptera</taxon>
        <taxon>Endopterygota</taxon>
        <taxon>Diptera</taxon>
        <taxon>Brachycera</taxon>
        <taxon>Muscomorpha</taxon>
        <taxon>Ephydroidea</taxon>
        <taxon>Drosophilidae</taxon>
        <taxon>Drosophila</taxon>
        <taxon>Sophophora</taxon>
    </lineage>
</organism>
<dbReference type="InterPro" id="IPR056396">
    <property type="entry name" value="HEAT_SCC3-SA"/>
</dbReference>
<proteinExistence type="evidence at transcript level"/>
<dbReference type="FlyBase" id="FBgn0043865">
    <property type="gene designation" value="SA2"/>
</dbReference>
<dbReference type="SMR" id="Q3S4X5"/>
<feature type="domain" description="SCD" evidence="2">
    <location>
        <begin position="227"/>
        <end position="312"/>
    </location>
</feature>
<dbReference type="OrthoDB" id="498590at2759"/>
<dbReference type="GO" id="GO:0005634">
    <property type="term" value="C:nucleus"/>
    <property type="evidence" value="ECO:0007669"/>
    <property type="project" value="UniProtKB-ARBA"/>
</dbReference>
<sequence length="973" mass="111043">MSDISFDDAVLNDSQASNQMDFETREESSIAQNDEPVCVDGTIGDATNKSLLQMILSRKRLSPTNKRNSHIESVAKYWGEFYMDSPTAALVALLQFVVEVSGSHYQIPEDTSMPFNYSDILSNSSSHFSNTHIYPLIRKPADVFVNQVGSFLNALLLVANKFRSDSYQLFLVQLTNFVMACSESNIRTFRHTATMIGLKIMTILSDLKSLDDEIAMTVWMQMFNSMFVARSRDIVTDIRLLCISELGQWFARYPHCHLQPTSLRIFYEALNDGSGDVIQCSLDNISVLCRKDVLFSEIVALTTEFREILVELCLGKEDAIAEKSVQFLTHFHVLSAEILTDDVCRVLEQLIMAANRGLAQAAADLFILRRNGLEGETFCQRVKHLLQLFIECGHEQADYLVDSLIDNCELVVDWKSMIAVLLENPKSHELSDIHCSSLIAILLAGVKQATTGEIPPGRYTKDLKREPRQGAQERATKCLAPVLPELLRTYANRLQVIERLLELPKYFCFDYYHEQNRMGQLNELVEHFELIIFDQTSSTTVLQITVKTLEFLNRMIPIPLTKQLLNSAVTNYKMAWHRTQDTSPSRSTHNESNRLLATLRLLTVLSGHFNLSKWDLTEPLLFSLKMLLRQRRLPNGDDLPPEAFSLYLKACFCCLCWDMENLEGTALNNVDMDEYCDVLHHNLEDYLYVTFSLVGKSNTEPLAYPCFSYTCDLFVLHGNLCGSSNPSIRSVAHVPSGNELDILEGFLMEHFLELSPSDLMLETNSDQLQRIRSILTSYLKVVCLGVVPTMRASKFYEYYVKYHAPFGDVMRCSMELALQRNPIHFAMTMLHTCLLLYAKVFPDDTRHAAGQRALRPAEFSELMELANRLAKILISNPMEHRECVIAFHRSGILFVFELAQKQPTEATKKLPFLRVLKVFVPLLLVQDKTRILNFFEPYEQLIIPTCNRNDIAHLKEYRNALRPRKTKSYPQAT</sequence>
<dbReference type="InterPro" id="IPR039662">
    <property type="entry name" value="Cohesin_Scc3/SA"/>
</dbReference>
<comment type="similarity">
    <text evidence="1">Belongs to the SCC3 family.</text>
</comment>
<protein>
    <submittedName>
        <fullName evidence="3">SNM</fullName>
    </submittedName>
</protein>
<accession>Q3S4X5</accession>
<dbReference type="Pfam" id="PF24571">
    <property type="entry name" value="HEAT_SCC3-SA"/>
    <property type="match status" value="1"/>
</dbReference>
<dbReference type="GO" id="GO:0005694">
    <property type="term" value="C:chromosome"/>
    <property type="evidence" value="ECO:0007669"/>
    <property type="project" value="UniProtKB-SubCell"/>
</dbReference>
<dbReference type="InterPro" id="IPR016024">
    <property type="entry name" value="ARM-type_fold"/>
</dbReference>
<name>Q3S4X5_DROME</name>
<dbReference type="SUPFAM" id="SSF48371">
    <property type="entry name" value="ARM repeat"/>
    <property type="match status" value="1"/>
</dbReference>